<dbReference type="AlphaFoldDB" id="C0P6B5"/>
<accession>C0P6B5</accession>
<protein>
    <submittedName>
        <fullName evidence="1">Uncharacterized protein</fullName>
    </submittedName>
</protein>
<reference evidence="1" key="2">
    <citation type="submission" date="2012-06" db="EMBL/GenBank/DDBJ databases">
        <authorList>
            <person name="Yu Y."/>
            <person name="Currie J."/>
            <person name="Lomeli R."/>
            <person name="Angelova A."/>
            <person name="Collura K."/>
            <person name="Wissotski M."/>
            <person name="Campos D."/>
            <person name="Kudrna D."/>
            <person name="Golser W."/>
            <person name="Ashely E."/>
            <person name="Descour A."/>
            <person name="Fernandes J."/>
            <person name="Soderlund C."/>
            <person name="Walbot V."/>
        </authorList>
    </citation>
    <scope>NUCLEOTIDE SEQUENCE</scope>
    <source>
        <strain evidence="1">B73</strain>
    </source>
</reference>
<dbReference type="EMBL" id="BT063834">
    <property type="protein sequence ID" value="ACN28531.1"/>
    <property type="molecule type" value="mRNA"/>
</dbReference>
<evidence type="ECO:0000313" key="1">
    <source>
        <dbReference type="EMBL" id="ACN28531.1"/>
    </source>
</evidence>
<reference evidence="1" key="1">
    <citation type="journal article" date="2009" name="PLoS Genet.">
        <title>Sequencing, mapping, and analysis of 27,455 maize full-length cDNAs.</title>
        <authorList>
            <person name="Soderlund C."/>
            <person name="Descour A."/>
            <person name="Kudrna D."/>
            <person name="Bomhoff M."/>
            <person name="Boyd L."/>
            <person name="Currie J."/>
            <person name="Angelova A."/>
            <person name="Collura K."/>
            <person name="Wissotski M."/>
            <person name="Ashley E."/>
            <person name="Morrow D."/>
            <person name="Fernandes J."/>
            <person name="Walbot V."/>
            <person name="Yu Y."/>
        </authorList>
    </citation>
    <scope>NUCLEOTIDE SEQUENCE</scope>
    <source>
        <strain evidence="1">B73</strain>
    </source>
</reference>
<proteinExistence type="evidence at transcript level"/>
<sequence>MDRPHLHVGRAYHGWSIVAPATTGSLLDAHLWWLCPQLALFMMYVVNQHIHQRPALHGVFEISIRYQYLSLLEFWLQGVLDCIVSIGLRAQPMWPIRGIGWCM</sequence>
<organism evidence="1">
    <name type="scientific">Zea mays</name>
    <name type="common">Maize</name>
    <dbReference type="NCBI Taxonomy" id="4577"/>
    <lineage>
        <taxon>Eukaryota</taxon>
        <taxon>Viridiplantae</taxon>
        <taxon>Streptophyta</taxon>
        <taxon>Embryophyta</taxon>
        <taxon>Tracheophyta</taxon>
        <taxon>Spermatophyta</taxon>
        <taxon>Magnoliopsida</taxon>
        <taxon>Liliopsida</taxon>
        <taxon>Poales</taxon>
        <taxon>Poaceae</taxon>
        <taxon>PACMAD clade</taxon>
        <taxon>Panicoideae</taxon>
        <taxon>Andropogonodae</taxon>
        <taxon>Andropogoneae</taxon>
        <taxon>Tripsacinae</taxon>
        <taxon>Zea</taxon>
    </lineage>
</organism>
<name>C0P6B5_MAIZE</name>